<proteinExistence type="inferred from homology"/>
<name>A0A0F7SPC9_PHARH</name>
<dbReference type="PROSITE" id="PS00770">
    <property type="entry name" value="AA_TRANSFER_CLASS_4"/>
    <property type="match status" value="1"/>
</dbReference>
<sequence length="392" mass="42671">MTIPTEAPAWTDIDPSLLTIERNPVKSALPEQMLFGANFSDHMLIIKHVAGKGWQAPVIKPYGPLELSPASAVFHYAPSLFEGMKAYKQEGKTPRLFRPDENMARMSRSADRVALPPFNQEAVISLIKTLVKEDEHLIPPPPYSLYIRPTMIGTRPALGVGASDECMLYVIMCPVGPFFPKGFKPVSLLATTDAVRSWPGGTGQYKLALNYAPCFRPQEKAKSLGYDQNLWCLGDQITECGQMNLFVSYEDDEGVTHLITPPLNGLILPGITRASLLALARSHQKGEITLPGLPEKSKFVIEEREFGLSDLRAWSEKDALREAFGAGTAAVVCSVERIGLPTGSESKAVKDIHIPIGPTGLGPIATGLHARVTAIQEGSLEGPPGSNWSWEC</sequence>
<keyword evidence="6 10" id="KW-0663">Pyridoxal phosphate</keyword>
<dbReference type="Gene3D" id="3.30.470.10">
    <property type="match status" value="1"/>
</dbReference>
<dbReference type="InterPro" id="IPR018300">
    <property type="entry name" value="Aminotrans_IV_CS"/>
</dbReference>
<dbReference type="InterPro" id="IPR001544">
    <property type="entry name" value="Aminotrans_IV"/>
</dbReference>
<dbReference type="Pfam" id="PF01063">
    <property type="entry name" value="Aminotran_4"/>
    <property type="match status" value="1"/>
</dbReference>
<dbReference type="GO" id="GO:0052654">
    <property type="term" value="F:L-leucine-2-oxoglutarate transaminase activity"/>
    <property type="evidence" value="ECO:0007669"/>
    <property type="project" value="RHEA"/>
</dbReference>
<dbReference type="InterPro" id="IPR005786">
    <property type="entry name" value="B_amino_transII"/>
</dbReference>
<keyword evidence="3 11" id="KW-0032">Aminotransferase</keyword>
<evidence type="ECO:0000256" key="7">
    <source>
        <dbReference type="ARBA" id="ARBA00023304"/>
    </source>
</evidence>
<dbReference type="InterPro" id="IPR036038">
    <property type="entry name" value="Aminotransferase-like"/>
</dbReference>
<comment type="catalytic activity">
    <reaction evidence="11">
        <text>L-leucine + 2-oxoglutarate = 4-methyl-2-oxopentanoate + L-glutamate</text>
        <dbReference type="Rhea" id="RHEA:18321"/>
        <dbReference type="ChEBI" id="CHEBI:16810"/>
        <dbReference type="ChEBI" id="CHEBI:17865"/>
        <dbReference type="ChEBI" id="CHEBI:29985"/>
        <dbReference type="ChEBI" id="CHEBI:57427"/>
        <dbReference type="EC" id="2.6.1.42"/>
    </reaction>
</comment>
<comment type="similarity">
    <text evidence="2 9">Belongs to the class-IV pyridoxal-phosphate-dependent aminotransferase family.</text>
</comment>
<dbReference type="InterPro" id="IPR043131">
    <property type="entry name" value="BCAT-like_N"/>
</dbReference>
<accession>A0A0F7SPC9</accession>
<dbReference type="GO" id="GO:0005739">
    <property type="term" value="C:mitochondrion"/>
    <property type="evidence" value="ECO:0007669"/>
    <property type="project" value="TreeGrafter"/>
</dbReference>
<evidence type="ECO:0000313" key="12">
    <source>
        <dbReference type="EMBL" id="CED84012.1"/>
    </source>
</evidence>
<organism evidence="12">
    <name type="scientific">Phaffia rhodozyma</name>
    <name type="common">Yeast</name>
    <name type="synonym">Xanthophyllomyces dendrorhous</name>
    <dbReference type="NCBI Taxonomy" id="264483"/>
    <lineage>
        <taxon>Eukaryota</taxon>
        <taxon>Fungi</taxon>
        <taxon>Dikarya</taxon>
        <taxon>Basidiomycota</taxon>
        <taxon>Agaricomycotina</taxon>
        <taxon>Tremellomycetes</taxon>
        <taxon>Cystofilobasidiales</taxon>
        <taxon>Mrakiaceae</taxon>
        <taxon>Phaffia</taxon>
    </lineage>
</organism>
<reference evidence="12" key="1">
    <citation type="submission" date="2014-08" db="EMBL/GenBank/DDBJ databases">
        <authorList>
            <person name="Sharma Rahul"/>
            <person name="Thines Marco"/>
        </authorList>
    </citation>
    <scope>NUCLEOTIDE SEQUENCE</scope>
</reference>
<comment type="catalytic activity">
    <reaction evidence="11">
        <text>L-valine + 2-oxoglutarate = 3-methyl-2-oxobutanoate + L-glutamate</text>
        <dbReference type="Rhea" id="RHEA:24813"/>
        <dbReference type="ChEBI" id="CHEBI:11851"/>
        <dbReference type="ChEBI" id="CHEBI:16810"/>
        <dbReference type="ChEBI" id="CHEBI:29985"/>
        <dbReference type="ChEBI" id="CHEBI:57762"/>
        <dbReference type="EC" id="2.6.1.42"/>
    </reaction>
</comment>
<dbReference type="PIRSF" id="PIRSF006468">
    <property type="entry name" value="BCAT1"/>
    <property type="match status" value="1"/>
</dbReference>
<evidence type="ECO:0000256" key="4">
    <source>
        <dbReference type="ARBA" id="ARBA00022605"/>
    </source>
</evidence>
<evidence type="ECO:0000256" key="5">
    <source>
        <dbReference type="ARBA" id="ARBA00022679"/>
    </source>
</evidence>
<keyword evidence="7 11" id="KW-0100">Branched-chain amino acid biosynthesis</keyword>
<evidence type="ECO:0000256" key="2">
    <source>
        <dbReference type="ARBA" id="ARBA00009320"/>
    </source>
</evidence>
<comment type="cofactor">
    <cofactor evidence="1 10">
        <name>pyridoxal 5'-phosphate</name>
        <dbReference type="ChEBI" id="CHEBI:597326"/>
    </cofactor>
</comment>
<dbReference type="InterPro" id="IPR043132">
    <property type="entry name" value="BCAT-like_C"/>
</dbReference>
<dbReference type="SUPFAM" id="SSF56752">
    <property type="entry name" value="D-aminoacid aminotransferase-like PLP-dependent enzymes"/>
    <property type="match status" value="1"/>
</dbReference>
<dbReference type="PANTHER" id="PTHR11825">
    <property type="entry name" value="SUBGROUP IIII AMINOTRANSFERASE"/>
    <property type="match status" value="1"/>
</dbReference>
<keyword evidence="4 11" id="KW-0028">Amino-acid biosynthesis</keyword>
<evidence type="ECO:0000256" key="1">
    <source>
        <dbReference type="ARBA" id="ARBA00001933"/>
    </source>
</evidence>
<dbReference type="GO" id="GO:0052655">
    <property type="term" value="F:L-valine-2-oxoglutarate transaminase activity"/>
    <property type="evidence" value="ECO:0007669"/>
    <property type="project" value="RHEA"/>
</dbReference>
<protein>
    <recommendedName>
        <fullName evidence="11">Branched-chain-amino-acid aminotransferase</fullName>
        <ecNumber evidence="11">2.6.1.42</ecNumber>
    </recommendedName>
</protein>
<dbReference type="EMBL" id="LN483157">
    <property type="protein sequence ID" value="CED84012.1"/>
    <property type="molecule type" value="Genomic_DNA"/>
</dbReference>
<dbReference type="GO" id="GO:0009099">
    <property type="term" value="P:L-valine biosynthetic process"/>
    <property type="evidence" value="ECO:0007669"/>
    <property type="project" value="TreeGrafter"/>
</dbReference>
<evidence type="ECO:0000256" key="11">
    <source>
        <dbReference type="RuleBase" id="RU004517"/>
    </source>
</evidence>
<dbReference type="GO" id="GO:0009098">
    <property type="term" value="P:L-leucine biosynthetic process"/>
    <property type="evidence" value="ECO:0007669"/>
    <property type="project" value="TreeGrafter"/>
</dbReference>
<comment type="catalytic activity">
    <reaction evidence="11">
        <text>L-isoleucine + 2-oxoglutarate = (S)-3-methyl-2-oxopentanoate + L-glutamate</text>
        <dbReference type="Rhea" id="RHEA:24801"/>
        <dbReference type="ChEBI" id="CHEBI:16810"/>
        <dbReference type="ChEBI" id="CHEBI:29985"/>
        <dbReference type="ChEBI" id="CHEBI:35146"/>
        <dbReference type="ChEBI" id="CHEBI:58045"/>
        <dbReference type="EC" id="2.6.1.42"/>
    </reaction>
</comment>
<dbReference type="GO" id="GO:0052656">
    <property type="term" value="F:L-isoleucine-2-oxoglutarate transaminase activity"/>
    <property type="evidence" value="ECO:0007669"/>
    <property type="project" value="RHEA"/>
</dbReference>
<evidence type="ECO:0000256" key="8">
    <source>
        <dbReference type="PIRSR" id="PIRSR006468-1"/>
    </source>
</evidence>
<dbReference type="InterPro" id="IPR033939">
    <property type="entry name" value="BCAT_family"/>
</dbReference>
<evidence type="ECO:0000256" key="9">
    <source>
        <dbReference type="RuleBase" id="RU004106"/>
    </source>
</evidence>
<dbReference type="AlphaFoldDB" id="A0A0F7SPC9"/>
<feature type="modified residue" description="N6-(pyridoxal phosphate)lysine" evidence="8">
    <location>
        <position position="206"/>
    </location>
</feature>
<evidence type="ECO:0000256" key="3">
    <source>
        <dbReference type="ARBA" id="ARBA00022576"/>
    </source>
</evidence>
<dbReference type="CDD" id="cd01557">
    <property type="entry name" value="BCAT_beta_family"/>
    <property type="match status" value="1"/>
</dbReference>
<dbReference type="PANTHER" id="PTHR11825:SF44">
    <property type="entry name" value="BRANCHED-CHAIN-AMINO-ACID AMINOTRANSFERASE"/>
    <property type="match status" value="1"/>
</dbReference>
<dbReference type="Gene3D" id="3.20.10.10">
    <property type="entry name" value="D-amino Acid Aminotransferase, subunit A, domain 2"/>
    <property type="match status" value="1"/>
</dbReference>
<dbReference type="EC" id="2.6.1.42" evidence="11"/>
<keyword evidence="5 11" id="KW-0808">Transferase</keyword>
<evidence type="ECO:0000256" key="6">
    <source>
        <dbReference type="ARBA" id="ARBA00022898"/>
    </source>
</evidence>
<evidence type="ECO:0000256" key="10">
    <source>
        <dbReference type="RuleBase" id="RU004516"/>
    </source>
</evidence>